<dbReference type="FunFam" id="3.40.50.300:FF:000006">
    <property type="entry name" value="DNA-binding transcriptional regulator NtrC"/>
    <property type="match status" value="1"/>
</dbReference>
<dbReference type="InterPro" id="IPR002197">
    <property type="entry name" value="HTH_Fis"/>
</dbReference>
<keyword evidence="2" id="KW-0067">ATP-binding</keyword>
<dbReference type="CDD" id="cd00009">
    <property type="entry name" value="AAA"/>
    <property type="match status" value="1"/>
</dbReference>
<evidence type="ECO:0000256" key="3">
    <source>
        <dbReference type="ARBA" id="ARBA00023015"/>
    </source>
</evidence>
<sequence length="688" mass="77196">MEKMLSSIVKKREEILEEILGNKESLLTERIKRQKQQILSGRIDKSLFESLRPEIVESWIRSHYYGLDPFKFRDGPVLDKPEFEEVVSKEGSLVKAADPYINKLRTALSDTDYLILLTDEHGVSLRVIVGNPKVLAHVNKKFYLAPGVVWAEQTVGTCSHVMCRLLRSPIQLCGPEFYSEVFYDAACSSAPILDVYGNLAGSLTIVSPFSCHHNPHSLALAVSSVLNIQNEMQIALHRQLINVTFEAIDQAILIVNKNGVIARANMKARETLDCSDKEIVGMNIEAVLGRQNMITSVLETGEPVFDADIEILKSDQRLQLRSVQPIKDHCRKTLACVVTLDKVEQSRKIVKQVNGLEANCTFDNIIGTSAKLVKSVDMARKFARLDANILIHGESGTGKEMFAQAIHNESRPDGPFVAINCSAIPKALIESELFGYEGGTFTGADRRGRPGKIELANEGTLFLDEIGDLPLELQPVFLRVLEEKKVMRIGGRRYIPVNFRLIAATNKNLLELIDKNLFRRDLYYRLATLQINIPPLRERGSDIIKLAKTFIATISKRQRIAAPALSNAAIFYLLRYSWPGNVRQLENAMLYAVNMSREGIIKPEDLPQEISGMPVSDDEVDTMLRFKPTKSVQNNLTIKEMEIIMIVQALLQTGNNISEAANMLGMSRSTLYRKIKEYALLDEIKTKI</sequence>
<dbReference type="Gene3D" id="3.40.50.300">
    <property type="entry name" value="P-loop containing nucleotide triphosphate hydrolases"/>
    <property type="match status" value="1"/>
</dbReference>
<dbReference type="InterPro" id="IPR035965">
    <property type="entry name" value="PAS-like_dom_sf"/>
</dbReference>
<dbReference type="SUPFAM" id="SSF46689">
    <property type="entry name" value="Homeodomain-like"/>
    <property type="match status" value="1"/>
</dbReference>
<feature type="domain" description="Sigma-54 factor interaction" evidence="6">
    <location>
        <begin position="365"/>
        <end position="594"/>
    </location>
</feature>
<gene>
    <name evidence="7" type="ordered locus">Slip_1671</name>
</gene>
<dbReference type="PANTHER" id="PTHR32071:SF57">
    <property type="entry name" value="C4-DICARBOXYLATE TRANSPORT TRANSCRIPTIONAL REGULATORY PROTEIN DCTD"/>
    <property type="match status" value="1"/>
</dbReference>
<dbReference type="Pfam" id="PF00158">
    <property type="entry name" value="Sigma54_activat"/>
    <property type="match status" value="1"/>
</dbReference>
<name>D7CNZ5_SYNLT</name>
<dbReference type="Proteomes" id="UP000000378">
    <property type="component" value="Chromosome"/>
</dbReference>
<proteinExistence type="predicted"/>
<dbReference type="Pfam" id="PF02954">
    <property type="entry name" value="HTH_8"/>
    <property type="match status" value="1"/>
</dbReference>
<dbReference type="SUPFAM" id="SSF52540">
    <property type="entry name" value="P-loop containing nucleoside triphosphate hydrolases"/>
    <property type="match status" value="1"/>
</dbReference>
<dbReference type="InterPro" id="IPR003593">
    <property type="entry name" value="AAA+_ATPase"/>
</dbReference>
<dbReference type="HOGENOM" id="CLU_000445_8_12_9"/>
<keyword evidence="5" id="KW-0804">Transcription</keyword>
<dbReference type="GO" id="GO:0005524">
    <property type="term" value="F:ATP binding"/>
    <property type="evidence" value="ECO:0007669"/>
    <property type="project" value="UniProtKB-KW"/>
</dbReference>
<reference evidence="7 8" key="2">
    <citation type="journal article" date="2010" name="Stand. Genomic Sci.">
        <title>Complete genome sequence of Syntrophothermus lipocalidus type strain (TGB-C1).</title>
        <authorList>
            <person name="Djao O.D."/>
            <person name="Zhang X."/>
            <person name="Lucas S."/>
            <person name="Lapidus A."/>
            <person name="Del Rio T.G."/>
            <person name="Nolan M."/>
            <person name="Tice H."/>
            <person name="Cheng J.F."/>
            <person name="Han C."/>
            <person name="Tapia R."/>
            <person name="Goodwin L."/>
            <person name="Pitluck S."/>
            <person name="Liolios K."/>
            <person name="Ivanova N."/>
            <person name="Mavromatis K."/>
            <person name="Mikhailova N."/>
            <person name="Ovchinnikova G."/>
            <person name="Pati A."/>
            <person name="Brambilla E."/>
            <person name="Chen A."/>
            <person name="Palaniappan K."/>
            <person name="Land M."/>
            <person name="Hauser L."/>
            <person name="Chang Y.J."/>
            <person name="Jeffries C.D."/>
            <person name="Rohde M."/>
            <person name="Sikorski J."/>
            <person name="Spring S."/>
            <person name="Goker M."/>
            <person name="Detter J.C."/>
            <person name="Woyke T."/>
            <person name="Bristow J."/>
            <person name="Eisen J.A."/>
            <person name="Markowitz V."/>
            <person name="Hugenholtz P."/>
            <person name="Kyrpides N.C."/>
            <person name="Klenk H.P."/>
        </authorList>
    </citation>
    <scope>NUCLEOTIDE SEQUENCE [LARGE SCALE GENOMIC DNA]</scope>
    <source>
        <strain evidence="8">DSM 12680 / TGB-C1</strain>
    </source>
</reference>
<dbReference type="InterPro" id="IPR058031">
    <property type="entry name" value="AAA_lid_NorR"/>
</dbReference>
<dbReference type="AlphaFoldDB" id="D7CNZ5"/>
<dbReference type="PROSITE" id="PS00675">
    <property type="entry name" value="SIGMA54_INTERACT_1"/>
    <property type="match status" value="1"/>
</dbReference>
<keyword evidence="4" id="KW-0238">DNA-binding</keyword>
<dbReference type="PRINTS" id="PR01590">
    <property type="entry name" value="HTHFIS"/>
</dbReference>
<dbReference type="Gene3D" id="3.30.450.40">
    <property type="match status" value="1"/>
</dbReference>
<dbReference type="Gene3D" id="1.10.10.60">
    <property type="entry name" value="Homeodomain-like"/>
    <property type="match status" value="1"/>
</dbReference>
<evidence type="ECO:0000313" key="7">
    <source>
        <dbReference type="EMBL" id="ADI02430.1"/>
    </source>
</evidence>
<dbReference type="SMART" id="SM00382">
    <property type="entry name" value="AAA"/>
    <property type="match status" value="1"/>
</dbReference>
<dbReference type="Pfam" id="PF25601">
    <property type="entry name" value="AAA_lid_14"/>
    <property type="match status" value="1"/>
</dbReference>
<keyword evidence="1" id="KW-0547">Nucleotide-binding</keyword>
<evidence type="ECO:0000313" key="8">
    <source>
        <dbReference type="Proteomes" id="UP000000378"/>
    </source>
</evidence>
<keyword evidence="3" id="KW-0805">Transcription regulation</keyword>
<dbReference type="PROSITE" id="PS00688">
    <property type="entry name" value="SIGMA54_INTERACT_3"/>
    <property type="match status" value="1"/>
</dbReference>
<dbReference type="EMBL" id="CP002048">
    <property type="protein sequence ID" value="ADI02430.1"/>
    <property type="molecule type" value="Genomic_DNA"/>
</dbReference>
<evidence type="ECO:0000256" key="4">
    <source>
        <dbReference type="ARBA" id="ARBA00023125"/>
    </source>
</evidence>
<keyword evidence="8" id="KW-1185">Reference proteome</keyword>
<dbReference type="Gene3D" id="3.30.450.20">
    <property type="entry name" value="PAS domain"/>
    <property type="match status" value="1"/>
</dbReference>
<reference evidence="8" key="1">
    <citation type="journal article" date="2010" name="Stand. Genomic Sci.">
        <title>Complete genome sequence of Syntrophothermus lipocalidus type strain (TGB-C1T).</title>
        <authorList>
            <consortium name="US DOE Joint Genome Institute (JGI-PGF)"/>
            <person name="Djao O."/>
            <person name="Zhang X."/>
            <person name="Lucas S."/>
            <person name="Lapidus A."/>
            <person name="Glavina Del Rio T."/>
            <person name="Nolan M."/>
            <person name="Tice H."/>
            <person name="Cheng J."/>
            <person name="Han C."/>
            <person name="Tapia R."/>
            <person name="Goodwin L."/>
            <person name="Pitluck S."/>
            <person name="Liolios K."/>
            <person name="Ivanova N."/>
            <person name="Mavromatis K."/>
            <person name="Mikhailova N."/>
            <person name="Ovchinnikova G."/>
            <person name="Pati A."/>
            <person name="Brambilla E."/>
            <person name="Chen A."/>
            <person name="Palaniappan K."/>
            <person name="Land M."/>
            <person name="Hauser L."/>
            <person name="Chang Y."/>
            <person name="Jeffries C."/>
            <person name="Rohde M."/>
            <person name="Sikorski J."/>
            <person name="Spring S."/>
            <person name="Goker M."/>
            <person name="Detter J."/>
            <person name="Woyke T."/>
            <person name="Bristow J."/>
            <person name="Eisen J."/>
            <person name="Markowitz V."/>
            <person name="Hugenholtz P."/>
            <person name="Kyrpides N."/>
            <person name="Klenk H."/>
        </authorList>
    </citation>
    <scope>NUCLEOTIDE SEQUENCE [LARGE SCALE GENOMIC DNA]</scope>
    <source>
        <strain evidence="8">DSM 12680 / TGB-C1</strain>
    </source>
</reference>
<dbReference type="InterPro" id="IPR025943">
    <property type="entry name" value="Sigma_54_int_dom_ATP-bd_2"/>
</dbReference>
<evidence type="ECO:0000256" key="1">
    <source>
        <dbReference type="ARBA" id="ARBA00022741"/>
    </source>
</evidence>
<evidence type="ECO:0000259" key="6">
    <source>
        <dbReference type="PROSITE" id="PS50045"/>
    </source>
</evidence>
<accession>D7CNZ5</accession>
<dbReference type="Gene3D" id="1.10.8.60">
    <property type="match status" value="1"/>
</dbReference>
<dbReference type="eggNOG" id="COG3284">
    <property type="taxonomic scope" value="Bacteria"/>
</dbReference>
<organism evidence="7 8">
    <name type="scientific">Syntrophothermus lipocalidus (strain DSM 12680 / TGB-C1)</name>
    <dbReference type="NCBI Taxonomy" id="643648"/>
    <lineage>
        <taxon>Bacteria</taxon>
        <taxon>Bacillati</taxon>
        <taxon>Bacillota</taxon>
        <taxon>Clostridia</taxon>
        <taxon>Eubacteriales</taxon>
        <taxon>Syntrophomonadaceae</taxon>
        <taxon>Syntrophothermus</taxon>
    </lineage>
</organism>
<dbReference type="SUPFAM" id="SSF55785">
    <property type="entry name" value="PYP-like sensor domain (PAS domain)"/>
    <property type="match status" value="1"/>
</dbReference>
<dbReference type="PROSITE" id="PS00676">
    <property type="entry name" value="SIGMA54_INTERACT_2"/>
    <property type="match status" value="1"/>
</dbReference>
<protein>
    <submittedName>
        <fullName evidence="7">Sigma54 specific transcriptional regulator, Fis family</fullName>
    </submittedName>
</protein>
<dbReference type="InterPro" id="IPR025944">
    <property type="entry name" value="Sigma_54_int_dom_CS"/>
</dbReference>
<dbReference type="GO" id="GO:0006355">
    <property type="term" value="P:regulation of DNA-templated transcription"/>
    <property type="evidence" value="ECO:0007669"/>
    <property type="project" value="InterPro"/>
</dbReference>
<evidence type="ECO:0000256" key="2">
    <source>
        <dbReference type="ARBA" id="ARBA00022840"/>
    </source>
</evidence>
<dbReference type="InterPro" id="IPR027417">
    <property type="entry name" value="P-loop_NTPase"/>
</dbReference>
<dbReference type="PROSITE" id="PS50045">
    <property type="entry name" value="SIGMA54_INTERACT_4"/>
    <property type="match status" value="1"/>
</dbReference>
<dbReference type="InterPro" id="IPR009057">
    <property type="entry name" value="Homeodomain-like_sf"/>
</dbReference>
<evidence type="ECO:0000256" key="5">
    <source>
        <dbReference type="ARBA" id="ARBA00023163"/>
    </source>
</evidence>
<dbReference type="PANTHER" id="PTHR32071">
    <property type="entry name" value="TRANSCRIPTIONAL REGULATORY PROTEIN"/>
    <property type="match status" value="1"/>
</dbReference>
<dbReference type="InterPro" id="IPR025662">
    <property type="entry name" value="Sigma_54_int_dom_ATP-bd_1"/>
</dbReference>
<dbReference type="RefSeq" id="WP_013175832.1">
    <property type="nucleotide sequence ID" value="NC_014220.1"/>
</dbReference>
<dbReference type="GO" id="GO:0043565">
    <property type="term" value="F:sequence-specific DNA binding"/>
    <property type="evidence" value="ECO:0007669"/>
    <property type="project" value="InterPro"/>
</dbReference>
<dbReference type="InterPro" id="IPR029016">
    <property type="entry name" value="GAF-like_dom_sf"/>
</dbReference>
<dbReference type="KEGG" id="slp:Slip_1671"/>
<dbReference type="InterPro" id="IPR002078">
    <property type="entry name" value="Sigma_54_int"/>
</dbReference>